<accession>A0A1K0JPY0</accession>
<feature type="region of interest" description="Disordered" evidence="1">
    <location>
        <begin position="33"/>
        <end position="54"/>
    </location>
</feature>
<sequence>MTLPTLLAFGNPGHRDPSSVWYAAARLLAPHGNARKLPKGDRQMWDTSTDSEGSKDLSRICHLYLLAHQTRASNQDRCCRQRINTRLCACRERGFRIVFEAIRYET</sequence>
<name>A0A1K0JPY0_CUPNE</name>
<reference evidence="2" key="1">
    <citation type="submission" date="2016-09" db="EMBL/GenBank/DDBJ databases">
        <authorList>
            <person name="Capua I."/>
            <person name="De Benedictis P."/>
            <person name="Joannis T."/>
            <person name="Lombin L.H."/>
            <person name="Cattoli G."/>
        </authorList>
    </citation>
    <scope>NUCLEOTIDE SEQUENCE</scope>
    <source>
        <strain evidence="2">B9</strain>
    </source>
</reference>
<gene>
    <name evidence="2" type="ORF">CNECB9_560042</name>
</gene>
<organism evidence="2">
    <name type="scientific">Cupriavidus necator</name>
    <name type="common">Alcaligenes eutrophus</name>
    <name type="synonym">Ralstonia eutropha</name>
    <dbReference type="NCBI Taxonomy" id="106590"/>
    <lineage>
        <taxon>Bacteria</taxon>
        <taxon>Pseudomonadati</taxon>
        <taxon>Pseudomonadota</taxon>
        <taxon>Betaproteobacteria</taxon>
        <taxon>Burkholderiales</taxon>
        <taxon>Burkholderiaceae</taxon>
        <taxon>Cupriavidus</taxon>
    </lineage>
</organism>
<protein>
    <submittedName>
        <fullName evidence="2">Uncharacterized protein</fullName>
    </submittedName>
</protein>
<proteinExistence type="predicted"/>
<evidence type="ECO:0000313" key="2">
    <source>
        <dbReference type="EMBL" id="SCU98954.1"/>
    </source>
</evidence>
<evidence type="ECO:0000256" key="1">
    <source>
        <dbReference type="SAM" id="MobiDB-lite"/>
    </source>
</evidence>
<dbReference type="EMBL" id="FMSH01000503">
    <property type="protein sequence ID" value="SCU98954.1"/>
    <property type="molecule type" value="Genomic_DNA"/>
</dbReference>
<dbReference type="AlphaFoldDB" id="A0A1K0JPY0"/>